<accession>A0A553IGH3</accession>
<dbReference type="SMART" id="SM00986">
    <property type="entry name" value="UDG"/>
    <property type="match status" value="1"/>
</dbReference>
<dbReference type="AlphaFoldDB" id="A0A553IGH3"/>
<dbReference type="InterPro" id="IPR005122">
    <property type="entry name" value="Uracil-DNA_glycosylase-like"/>
</dbReference>
<dbReference type="RefSeq" id="WP_082888807.1">
    <property type="nucleotide sequence ID" value="NZ_JACAOE010000002.1"/>
</dbReference>
<dbReference type="PANTHER" id="PTHR42160">
    <property type="entry name" value="URACIL-DNA GLYCOSYLASE SUPERFAMILY PROTEIN"/>
    <property type="match status" value="1"/>
</dbReference>
<dbReference type="CDD" id="cd10033">
    <property type="entry name" value="UDG_like"/>
    <property type="match status" value="1"/>
</dbReference>
<name>A0A553IGH3_ACHLA</name>
<dbReference type="SMART" id="SM00987">
    <property type="entry name" value="UreE_C"/>
    <property type="match status" value="1"/>
</dbReference>
<reference evidence="2 3" key="1">
    <citation type="submission" date="2019-07" db="EMBL/GenBank/DDBJ databases">
        <title>Genome sequence of Acholeplasma laidlawii strain with increased resistance to erythromycin.</title>
        <authorList>
            <person name="Medvedeva E.S."/>
            <person name="Baranova N.B."/>
            <person name="Siniagina M.N."/>
            <person name="Mouzykantov A."/>
            <person name="Chernova O.A."/>
            <person name="Chernov V.M."/>
        </authorList>
    </citation>
    <scope>NUCLEOTIDE SEQUENCE [LARGE SCALE GENOMIC DNA]</scope>
    <source>
        <strain evidence="2 3">PG8REry</strain>
    </source>
</reference>
<dbReference type="PANTHER" id="PTHR42160:SF1">
    <property type="entry name" value="URACIL-DNA GLYCOSYLASE SUPERFAMILY PROTEIN"/>
    <property type="match status" value="1"/>
</dbReference>
<feature type="domain" description="Uracil-DNA glycosylase-like" evidence="1">
    <location>
        <begin position="27"/>
        <end position="184"/>
    </location>
</feature>
<dbReference type="InterPro" id="IPR036895">
    <property type="entry name" value="Uracil-DNA_glycosylase-like_sf"/>
</dbReference>
<gene>
    <name evidence="2" type="ORF">FNV44_06145</name>
</gene>
<dbReference type="Proteomes" id="UP000315938">
    <property type="component" value="Unassembled WGS sequence"/>
</dbReference>
<evidence type="ECO:0000259" key="1">
    <source>
        <dbReference type="SMART" id="SM00986"/>
    </source>
</evidence>
<organism evidence="2 3">
    <name type="scientific">Acholeplasma laidlawii</name>
    <dbReference type="NCBI Taxonomy" id="2148"/>
    <lineage>
        <taxon>Bacteria</taxon>
        <taxon>Bacillati</taxon>
        <taxon>Mycoplasmatota</taxon>
        <taxon>Mollicutes</taxon>
        <taxon>Acholeplasmatales</taxon>
        <taxon>Acholeplasmataceae</taxon>
        <taxon>Acholeplasma</taxon>
    </lineage>
</organism>
<sequence length="193" mass="22424">MTIDSIRNDIINHSDQTEFTSKGWKPLFDVSSSSKILIIGQAPGIKTQEKNLLCMDQSGKKLRSWLGVDEKTFYDNKLFGQMPMDFYFPGKSKSGDKPPRKDFASMWHPKLLSLMPNVKLIILIGQYSQSYYLGKDFNQNLTQTVKSYNQYLPKYFPLPHPSPLNLFWLKKNPWFETDVLPVLQQMIQEILHT</sequence>
<dbReference type="SUPFAM" id="SSF52141">
    <property type="entry name" value="Uracil-DNA glycosylase-like"/>
    <property type="match status" value="1"/>
</dbReference>
<dbReference type="Pfam" id="PF03167">
    <property type="entry name" value="UDG"/>
    <property type="match status" value="1"/>
</dbReference>
<dbReference type="Gene3D" id="3.40.470.10">
    <property type="entry name" value="Uracil-DNA glycosylase-like domain"/>
    <property type="match status" value="1"/>
</dbReference>
<proteinExistence type="predicted"/>
<evidence type="ECO:0000313" key="2">
    <source>
        <dbReference type="EMBL" id="TRX99281.1"/>
    </source>
</evidence>
<evidence type="ECO:0000313" key="3">
    <source>
        <dbReference type="Proteomes" id="UP000315938"/>
    </source>
</evidence>
<comment type="caution">
    <text evidence="2">The sequence shown here is derived from an EMBL/GenBank/DDBJ whole genome shotgun (WGS) entry which is preliminary data.</text>
</comment>
<dbReference type="EMBL" id="VKID01000002">
    <property type="protein sequence ID" value="TRX99281.1"/>
    <property type="molecule type" value="Genomic_DNA"/>
</dbReference>
<dbReference type="InterPro" id="IPR047124">
    <property type="entry name" value="HI_0220.2"/>
</dbReference>
<protein>
    <submittedName>
        <fullName evidence="2">Uracil-DNA glycosylase family protein</fullName>
    </submittedName>
</protein>